<feature type="signal peptide" evidence="3">
    <location>
        <begin position="1"/>
        <end position="23"/>
    </location>
</feature>
<dbReference type="Gene3D" id="2.60.40.10">
    <property type="entry name" value="Immunoglobulins"/>
    <property type="match status" value="1"/>
</dbReference>
<dbReference type="Proteomes" id="UP000831485">
    <property type="component" value="Chromosome"/>
</dbReference>
<proteinExistence type="predicted"/>
<dbReference type="Pfam" id="PF05345">
    <property type="entry name" value="He_PIG"/>
    <property type="match status" value="1"/>
</dbReference>
<keyword evidence="3" id="KW-0732">Signal</keyword>
<dbReference type="RefSeq" id="WP_248647139.1">
    <property type="nucleotide sequence ID" value="NZ_CP096574.1"/>
</dbReference>
<reference evidence="6" key="1">
    <citation type="submission" date="2022-04" db="EMBL/GenBank/DDBJ databases">
        <authorList>
            <person name="Liu G."/>
        </authorList>
    </citation>
    <scope>NUCLEOTIDE SEQUENCE</scope>
    <source>
        <strain evidence="6">RG22</strain>
    </source>
</reference>
<evidence type="ECO:0000259" key="4">
    <source>
        <dbReference type="Pfam" id="PF18676"/>
    </source>
</evidence>
<sequence>MILRFCRLFFFFALFFTNSSSWAATVTIALGNLTQTYDGTAKVATVTTTPAGIPVRITYGDLTGAPIGAGVYSVVAVVDDPAFEGSTQGVLTIERAAQSVRFGTSDIRKTYGDADFKPGAVSSISLPLSYSSDNPEVAAVTPEGLIRIVGAGTARITATQAGTDNYNAASATEVLDVAKAPLMISANSATKSYGSDNPALTANYQGFVAGDSVSALGGAASLSCSATAAAPVGSYPIAVGAGSLTSRNYAFSFVPGTLEVVPAVLAIDFKAVPGPSEAAGITWSAAVSGATGPFEYQFFEHVDGRWVVVQPYSTKPFWSWDPRGKTGGDHYFTVYARVIGSVQLYDLAQFGAYYLVPPAATAVTLTSSPAGPQVAGTEIVFSAAAMGGGGEYEYQFYQHSNGQWVVVQPYSTNSSWRWSDNQSSVGDNYFTVYARSVGSKAGYDVAQFGAYKLTAPQASGVTVTPDLPSPQTAGTSVVFTAQATGGTGQFEYQFYQFTGGTWVVVQPYSQADSWRWNGNNSISENYFTVYARSVGSGALYDVSQFFSYSVAPAPATSVTFTAAPVGPQRPGTDITFTAAAAGGSGEYEYQFYQQVAGKWVVVQPYAAEPTFHWHPDATNLGDNYFTVYARSVGSKHLYDTAVFGAYLVLPKAATSVNLVSSPSGATVRGAGVAFTAAATGGSGDYEYLFYHYQDGHWIVVQPYSAEASWHWDTSDAALGTHYVTVYVRSKGSAEPYEVAQFLAYTITPPPATGVAMVAAPASPQLAGPLVTLTATATGGPGPYEYQFYQQIKGQWVVVQPYSADPSWTWDTTGAAPGTHYFTVYARAVGSAACYEVSDFQAYTILSKPSWQRVLSEAPWTPRDSAGAFVFQDKMWLVGGYTPDLVADVWSSPDGINWQKDAEEACPGGINVPIHGVLGDKLQIFSNTGAFCSSADGATWSVVPDVPPFGVRYASGHVVFKDRLWVLGGLIVGGKLTNDVWSSRDGVNWTLELPQAPWSPRSLYGNVLVYQDKLWVFGGGDSKQYTPFIAFNDVWNSVDGVNWTKVSGSAPWPIRFWSSAAVYRNRLWLFGGFSNETDRKNFNDLWYSRDGITWERYDCDLQWSERHEVASYVFSGKLWAIAGNGNKLNNDVWSLEIPGLIFVSTPVSSSRINEMYQYQARADFNDSMGAVTYRIVQAPDWLTIDPTSGLLTGVAPVSGNFIVKLEGYDDAGEVASQSFTITVTDAE</sequence>
<evidence type="ECO:0000313" key="6">
    <source>
        <dbReference type="EMBL" id="UPU37625.1"/>
    </source>
</evidence>
<dbReference type="SUPFAM" id="SSF117281">
    <property type="entry name" value="Kelch motif"/>
    <property type="match status" value="1"/>
</dbReference>
<dbReference type="InterPro" id="IPR051568">
    <property type="entry name" value="LZTR1/Attractin"/>
</dbReference>
<organism evidence="6 7">
    <name type="scientific">Geomonas paludis</name>
    <dbReference type="NCBI Taxonomy" id="2740185"/>
    <lineage>
        <taxon>Bacteria</taxon>
        <taxon>Pseudomonadati</taxon>
        <taxon>Thermodesulfobacteriota</taxon>
        <taxon>Desulfuromonadia</taxon>
        <taxon>Geobacterales</taxon>
        <taxon>Geobacteraceae</taxon>
        <taxon>Geomonas</taxon>
    </lineage>
</organism>
<feature type="domain" description="MBG" evidence="4">
    <location>
        <begin position="182"/>
        <end position="258"/>
    </location>
</feature>
<feature type="domain" description="MBG" evidence="5">
    <location>
        <begin position="27"/>
        <end position="96"/>
    </location>
</feature>
<dbReference type="Pfam" id="PF24681">
    <property type="entry name" value="Kelch_KLHDC2_KLHL20_DRC7"/>
    <property type="match status" value="1"/>
</dbReference>
<dbReference type="Pfam" id="PF18887">
    <property type="entry name" value="MBG_3"/>
    <property type="match status" value="1"/>
</dbReference>
<keyword evidence="7" id="KW-1185">Reference proteome</keyword>
<dbReference type="SUPFAM" id="SSF49313">
    <property type="entry name" value="Cadherin-like"/>
    <property type="match status" value="1"/>
</dbReference>
<evidence type="ECO:0000256" key="3">
    <source>
        <dbReference type="SAM" id="SignalP"/>
    </source>
</evidence>
<dbReference type="InterPro" id="IPR015915">
    <property type="entry name" value="Kelch-typ_b-propeller"/>
</dbReference>
<evidence type="ECO:0000256" key="1">
    <source>
        <dbReference type="ARBA" id="ARBA00022441"/>
    </source>
</evidence>
<evidence type="ECO:0000313" key="7">
    <source>
        <dbReference type="Proteomes" id="UP000831485"/>
    </source>
</evidence>
<dbReference type="EMBL" id="CP096574">
    <property type="protein sequence ID" value="UPU37625.1"/>
    <property type="molecule type" value="Genomic_DNA"/>
</dbReference>
<keyword evidence="1" id="KW-0880">Kelch repeat</keyword>
<dbReference type="Pfam" id="PF18676">
    <property type="entry name" value="MBG_2"/>
    <property type="match status" value="1"/>
</dbReference>
<dbReference type="Gene3D" id="2.120.10.80">
    <property type="entry name" value="Kelch-type beta propeller"/>
    <property type="match status" value="1"/>
</dbReference>
<dbReference type="InterPro" id="IPR013783">
    <property type="entry name" value="Ig-like_fold"/>
</dbReference>
<dbReference type="Gene3D" id="3.30.160.710">
    <property type="match status" value="1"/>
</dbReference>
<dbReference type="InterPro" id="IPR015919">
    <property type="entry name" value="Cadherin-like_sf"/>
</dbReference>
<gene>
    <name evidence="6" type="ORF">M1B72_07935</name>
</gene>
<evidence type="ECO:0000256" key="2">
    <source>
        <dbReference type="ARBA" id="ARBA00022737"/>
    </source>
</evidence>
<name>A0ABY4LI03_9BACT</name>
<protein>
    <submittedName>
        <fullName evidence="6">MBG domain-containing protein</fullName>
    </submittedName>
</protein>
<accession>A0ABY4LI03</accession>
<dbReference type="InterPro" id="IPR008964">
    <property type="entry name" value="Invasin/intimin_cell_adhesion"/>
</dbReference>
<dbReference type="InterPro" id="IPR043772">
    <property type="entry name" value="MBG_3"/>
</dbReference>
<dbReference type="PANTHER" id="PTHR46376">
    <property type="entry name" value="LEUCINE-ZIPPER-LIKE TRANSCRIPTIONAL REGULATOR 1"/>
    <property type="match status" value="1"/>
</dbReference>
<dbReference type="SUPFAM" id="SSF49373">
    <property type="entry name" value="Invasin/intimin cell-adhesion fragments"/>
    <property type="match status" value="1"/>
</dbReference>
<feature type="chain" id="PRO_5045896675" evidence="3">
    <location>
        <begin position="24"/>
        <end position="1226"/>
    </location>
</feature>
<evidence type="ECO:0000259" key="5">
    <source>
        <dbReference type="Pfam" id="PF18887"/>
    </source>
</evidence>
<keyword evidence="2" id="KW-0677">Repeat</keyword>
<dbReference type="InterPro" id="IPR041286">
    <property type="entry name" value="MBG_2"/>
</dbReference>
<dbReference type="PANTHER" id="PTHR46376:SF1">
    <property type="entry name" value="LEUCINE-ZIPPER-LIKE TRANSCRIPTIONAL REGULATOR 1"/>
    <property type="match status" value="1"/>
</dbReference>